<dbReference type="Pfam" id="PF01812">
    <property type="entry name" value="5-FTHF_cyc-lig"/>
    <property type="match status" value="1"/>
</dbReference>
<dbReference type="SUPFAM" id="SSF100950">
    <property type="entry name" value="NagB/RpiA/CoA transferase-like"/>
    <property type="match status" value="1"/>
</dbReference>
<dbReference type="Gene3D" id="3.60.70.12">
    <property type="entry name" value="L-amino peptidase D-ALA esterase/amidase"/>
    <property type="match status" value="1"/>
</dbReference>
<dbReference type="RefSeq" id="WP_281833521.1">
    <property type="nucleotide sequence ID" value="NZ_BSDY01000003.1"/>
</dbReference>
<name>A0A9W6GJN5_9FUSO</name>
<dbReference type="Proteomes" id="UP001144471">
    <property type="component" value="Unassembled WGS sequence"/>
</dbReference>
<dbReference type="PANTHER" id="PTHR36512">
    <property type="entry name" value="D-AMINOPEPTIDASE"/>
    <property type="match status" value="1"/>
</dbReference>
<evidence type="ECO:0000313" key="2">
    <source>
        <dbReference type="EMBL" id="GLI55200.1"/>
    </source>
</evidence>
<accession>A0A9W6GJN5</accession>
<dbReference type="InterPro" id="IPR024185">
    <property type="entry name" value="FTHF_cligase-like_sf"/>
</dbReference>
<sequence length="528" mass="58299">MKEKKRIRERLIGMRDDLSPVEIDKRSDTIAEKLYSDYRFKKAETIFIFTSFGSEVDTHRIIEELLSMGRSVCIPKIMGKHLMAAVRIGSLEELRPNKFGILEPLEGEEVAPQEIDLIVVPGVAFDRRGYRIGYGGGFYDAFMSRVPEVDKIALAYDLQLIDRIDNESWDIRVDTLITESTTYHFKRIREYGIVVGSMTPGPLNRITDVEGVLVGHTTIDTQRNKTGVSLVIPSRENPFLHKLTASAYVLNGFGKTTGLIQLEELGQLESPIALTNTLCVGRVQDALVGHMIDSCTREGVEPISLNTVVAECNDSYLNDITHRAIEEEHLLKAISNAYRDFSEGDVGGGKGMSCHSLKGGIGSASRIIKVGNREYTLGVLVQSNHGLLSDLTIGGRRIGKDIQEVLQTHDRVDKGSIITIIATDLPLTSRQLKRICKRASVGMARTGSYMGHGSGEIVIGFSTANKKEHSGGDPIVEHTSLREDLMDLPFRGVGEAVEEAILNSMVCSSRVEGVRGARETLTDFMYLI</sequence>
<dbReference type="EMBL" id="BSDY01000003">
    <property type="protein sequence ID" value="GLI55200.1"/>
    <property type="molecule type" value="Genomic_DNA"/>
</dbReference>
<evidence type="ECO:0008006" key="4">
    <source>
        <dbReference type="Google" id="ProtNLM"/>
    </source>
</evidence>
<dbReference type="SUPFAM" id="SSF56266">
    <property type="entry name" value="DmpA/ArgJ-like"/>
    <property type="match status" value="1"/>
</dbReference>
<evidence type="ECO:0000313" key="3">
    <source>
        <dbReference type="Proteomes" id="UP001144471"/>
    </source>
</evidence>
<dbReference type="AlphaFoldDB" id="A0A9W6GJN5"/>
<evidence type="ECO:0000256" key="1">
    <source>
        <dbReference type="ARBA" id="ARBA00007068"/>
    </source>
</evidence>
<reference evidence="2" key="1">
    <citation type="submission" date="2022-12" db="EMBL/GenBank/DDBJ databases">
        <title>Reference genome sequencing for broad-spectrum identification of bacterial and archaeal isolates by mass spectrometry.</title>
        <authorList>
            <person name="Sekiguchi Y."/>
            <person name="Tourlousse D.M."/>
        </authorList>
    </citation>
    <scope>NUCLEOTIDE SEQUENCE</scope>
    <source>
        <strain evidence="2">10succ1</strain>
    </source>
</reference>
<gene>
    <name evidence="2" type="ORF">PM10SUCC1_07150</name>
</gene>
<dbReference type="InterPro" id="IPR016117">
    <property type="entry name" value="ArgJ-like_dom_sf"/>
</dbReference>
<dbReference type="PANTHER" id="PTHR36512:SF3">
    <property type="entry name" value="BLR5678 PROTEIN"/>
    <property type="match status" value="1"/>
</dbReference>
<dbReference type="InterPro" id="IPR005321">
    <property type="entry name" value="Peptidase_S58_DmpA"/>
</dbReference>
<comment type="similarity">
    <text evidence="1">Belongs to the peptidase S58 family.</text>
</comment>
<dbReference type="Pfam" id="PF03576">
    <property type="entry name" value="Peptidase_S58"/>
    <property type="match status" value="1"/>
</dbReference>
<dbReference type="NCBIfam" id="TIGR02727">
    <property type="entry name" value="MTHFS_bact"/>
    <property type="match status" value="1"/>
</dbReference>
<comment type="caution">
    <text evidence="2">The sequence shown here is derived from an EMBL/GenBank/DDBJ whole genome shotgun (WGS) entry which is preliminary data.</text>
</comment>
<dbReference type="CDD" id="cd02253">
    <property type="entry name" value="DmpA"/>
    <property type="match status" value="1"/>
</dbReference>
<protein>
    <recommendedName>
        <fullName evidence="4">5-formyltetrahydrofolate cyclo-ligase</fullName>
    </recommendedName>
</protein>
<proteinExistence type="inferred from homology"/>
<dbReference type="GO" id="GO:0004177">
    <property type="term" value="F:aminopeptidase activity"/>
    <property type="evidence" value="ECO:0007669"/>
    <property type="project" value="TreeGrafter"/>
</dbReference>
<dbReference type="InterPro" id="IPR002698">
    <property type="entry name" value="FTHF_cligase"/>
</dbReference>
<dbReference type="InterPro" id="IPR037171">
    <property type="entry name" value="NagB/RpiA_transferase-like"/>
</dbReference>
<organism evidence="2 3">
    <name type="scientific">Propionigenium maris DSM 9537</name>
    <dbReference type="NCBI Taxonomy" id="1123000"/>
    <lineage>
        <taxon>Bacteria</taxon>
        <taxon>Fusobacteriati</taxon>
        <taxon>Fusobacteriota</taxon>
        <taxon>Fusobacteriia</taxon>
        <taxon>Fusobacteriales</taxon>
        <taxon>Fusobacteriaceae</taxon>
        <taxon>Propionigenium</taxon>
    </lineage>
</organism>
<dbReference type="Gene3D" id="3.40.50.10420">
    <property type="entry name" value="NagB/RpiA/CoA transferase-like"/>
    <property type="match status" value="1"/>
</dbReference>
<keyword evidence="3" id="KW-1185">Reference proteome</keyword>